<sequence>MISKSHASSIRGCYQALGVRRFYEERGGDYVNPHFATLVEVTPGILSEILLPRLYEIAANGGMLDLCCGSGEMTVIFRSWLEEVNSTIEMDISAADPFTCEAYKRSTGKMAETWSFEDVCDGVLDDLGLSFGLVCISYAVHLLEPSRNSAFFQNLSRHSRLMLIVSPTKNKGIVDESLGWRQAEYRTVQRIHFRLYETLV</sequence>
<dbReference type="AlphaFoldDB" id="A0A061SH74"/>
<organism evidence="1">
    <name type="scientific">Tetraselmis sp. GSL018</name>
    <dbReference type="NCBI Taxonomy" id="582737"/>
    <lineage>
        <taxon>Eukaryota</taxon>
        <taxon>Viridiplantae</taxon>
        <taxon>Chlorophyta</taxon>
        <taxon>core chlorophytes</taxon>
        <taxon>Chlorodendrophyceae</taxon>
        <taxon>Chlorodendrales</taxon>
        <taxon>Chlorodendraceae</taxon>
        <taxon>Tetraselmis</taxon>
    </lineage>
</organism>
<accession>A0A061SH74</accession>
<reference evidence="1" key="1">
    <citation type="submission" date="2014-05" db="EMBL/GenBank/DDBJ databases">
        <title>The transcriptome of the halophilic microalga Tetraselmis sp. GSL018 isolated from the Great Salt Lake, Utah.</title>
        <authorList>
            <person name="Jinkerson R.E."/>
            <person name="D'Adamo S."/>
            <person name="Posewitz M.C."/>
        </authorList>
    </citation>
    <scope>NUCLEOTIDE SEQUENCE</scope>
    <source>
        <strain evidence="1">GSL018</strain>
    </source>
</reference>
<protein>
    <recommendedName>
        <fullName evidence="2">Methyltransferase domain-containing protein</fullName>
    </recommendedName>
</protein>
<gene>
    <name evidence="1" type="ORF">TSPGSL018_6220</name>
</gene>
<dbReference type="EMBL" id="GBEZ01002873">
    <property type="protein sequence ID" value="JAC82220.1"/>
    <property type="molecule type" value="Transcribed_RNA"/>
</dbReference>
<name>A0A061SH74_9CHLO</name>
<dbReference type="InterPro" id="IPR029063">
    <property type="entry name" value="SAM-dependent_MTases_sf"/>
</dbReference>
<proteinExistence type="predicted"/>
<evidence type="ECO:0008006" key="2">
    <source>
        <dbReference type="Google" id="ProtNLM"/>
    </source>
</evidence>
<evidence type="ECO:0000313" key="1">
    <source>
        <dbReference type="EMBL" id="JAC82220.1"/>
    </source>
</evidence>
<dbReference type="SUPFAM" id="SSF53335">
    <property type="entry name" value="S-adenosyl-L-methionine-dependent methyltransferases"/>
    <property type="match status" value="1"/>
</dbReference>